<dbReference type="InterPro" id="IPR000182">
    <property type="entry name" value="GNAT_dom"/>
</dbReference>
<feature type="region of interest" description="Disordered" evidence="1">
    <location>
        <begin position="1160"/>
        <end position="1203"/>
    </location>
</feature>
<feature type="compositionally biased region" description="Gly residues" evidence="1">
    <location>
        <begin position="517"/>
        <end position="539"/>
    </location>
</feature>
<dbReference type="OrthoDB" id="562481at2759"/>
<dbReference type="GO" id="GO:0003713">
    <property type="term" value="F:transcription coactivator activity"/>
    <property type="evidence" value="ECO:0007669"/>
    <property type="project" value="TreeGrafter"/>
</dbReference>
<feature type="compositionally biased region" description="Low complexity" evidence="1">
    <location>
        <begin position="1399"/>
        <end position="1418"/>
    </location>
</feature>
<feature type="region of interest" description="Disordered" evidence="1">
    <location>
        <begin position="510"/>
        <end position="555"/>
    </location>
</feature>
<feature type="region of interest" description="Disordered" evidence="1">
    <location>
        <begin position="1269"/>
        <end position="1305"/>
    </location>
</feature>
<feature type="compositionally biased region" description="Polar residues" evidence="1">
    <location>
        <begin position="2005"/>
        <end position="2023"/>
    </location>
</feature>
<evidence type="ECO:0000313" key="4">
    <source>
        <dbReference type="Proteomes" id="UP000613740"/>
    </source>
</evidence>
<feature type="compositionally biased region" description="Low complexity" evidence="1">
    <location>
        <begin position="326"/>
        <end position="337"/>
    </location>
</feature>
<evidence type="ECO:0000256" key="1">
    <source>
        <dbReference type="SAM" id="MobiDB-lite"/>
    </source>
</evidence>
<organism evidence="3 4">
    <name type="scientific">Chlamydomonas schloesseri</name>
    <dbReference type="NCBI Taxonomy" id="2026947"/>
    <lineage>
        <taxon>Eukaryota</taxon>
        <taxon>Viridiplantae</taxon>
        <taxon>Chlorophyta</taxon>
        <taxon>core chlorophytes</taxon>
        <taxon>Chlorophyceae</taxon>
        <taxon>CS clade</taxon>
        <taxon>Chlamydomonadales</taxon>
        <taxon>Chlamydomonadaceae</taxon>
        <taxon>Chlamydomonas</taxon>
    </lineage>
</organism>
<dbReference type="Gene3D" id="3.40.630.30">
    <property type="match status" value="1"/>
</dbReference>
<name>A0A835TMS3_9CHLO</name>
<feature type="compositionally biased region" description="Acidic residues" evidence="1">
    <location>
        <begin position="615"/>
        <end position="629"/>
    </location>
</feature>
<protein>
    <recommendedName>
        <fullName evidence="2">N-acetyltransferase domain-containing protein</fullName>
    </recommendedName>
</protein>
<feature type="compositionally biased region" description="Low complexity" evidence="1">
    <location>
        <begin position="2032"/>
        <end position="2041"/>
    </location>
</feature>
<dbReference type="InterPro" id="IPR016181">
    <property type="entry name" value="Acyl_CoA_acyltransferase"/>
</dbReference>
<dbReference type="SUPFAM" id="SSF55729">
    <property type="entry name" value="Acyl-CoA N-acyltransferases (Nat)"/>
    <property type="match status" value="1"/>
</dbReference>
<accession>A0A835TMS3</accession>
<dbReference type="PROSITE" id="PS51186">
    <property type="entry name" value="GNAT"/>
    <property type="match status" value="1"/>
</dbReference>
<feature type="compositionally biased region" description="Low complexity" evidence="1">
    <location>
        <begin position="1508"/>
        <end position="1518"/>
    </location>
</feature>
<dbReference type="PANTHER" id="PTHR46007:SF8">
    <property type="entry name" value="C2H2-TYPE DOMAIN-CONTAINING PROTEIN"/>
    <property type="match status" value="1"/>
</dbReference>
<feature type="region of interest" description="Disordered" evidence="1">
    <location>
        <begin position="1228"/>
        <end position="1257"/>
    </location>
</feature>
<gene>
    <name evidence="3" type="ORF">HYH02_010153</name>
</gene>
<reference evidence="3" key="1">
    <citation type="journal article" date="2020" name="bioRxiv">
        <title>Comparative genomics of Chlamydomonas.</title>
        <authorList>
            <person name="Craig R.J."/>
            <person name="Hasan A.R."/>
            <person name="Ness R.W."/>
            <person name="Keightley P.D."/>
        </authorList>
    </citation>
    <scope>NUCLEOTIDE SEQUENCE</scope>
    <source>
        <strain evidence="3">CCAP 11/173</strain>
    </source>
</reference>
<evidence type="ECO:0000259" key="2">
    <source>
        <dbReference type="PROSITE" id="PS51186"/>
    </source>
</evidence>
<feature type="compositionally biased region" description="Pro residues" evidence="1">
    <location>
        <begin position="1584"/>
        <end position="1603"/>
    </location>
</feature>
<feature type="compositionally biased region" description="Low complexity" evidence="1">
    <location>
        <begin position="575"/>
        <end position="584"/>
    </location>
</feature>
<feature type="domain" description="N-acetyltransferase" evidence="2">
    <location>
        <begin position="1"/>
        <end position="164"/>
    </location>
</feature>
<feature type="compositionally biased region" description="Pro residues" evidence="1">
    <location>
        <begin position="1440"/>
        <end position="1450"/>
    </location>
</feature>
<feature type="region of interest" description="Disordered" evidence="1">
    <location>
        <begin position="574"/>
        <end position="629"/>
    </location>
</feature>
<dbReference type="Proteomes" id="UP000613740">
    <property type="component" value="Unassembled WGS sequence"/>
</dbReference>
<feature type="region of interest" description="Disordered" evidence="1">
    <location>
        <begin position="237"/>
        <end position="409"/>
    </location>
</feature>
<feature type="region of interest" description="Disordered" evidence="1">
    <location>
        <begin position="1321"/>
        <end position="1361"/>
    </location>
</feature>
<feature type="region of interest" description="Disordered" evidence="1">
    <location>
        <begin position="1987"/>
        <end position="2089"/>
    </location>
</feature>
<feature type="compositionally biased region" description="Low complexity" evidence="1">
    <location>
        <begin position="1336"/>
        <end position="1349"/>
    </location>
</feature>
<feature type="region of interest" description="Disordered" evidence="1">
    <location>
        <begin position="1374"/>
        <end position="1540"/>
    </location>
</feature>
<feature type="region of interest" description="Disordered" evidence="1">
    <location>
        <begin position="641"/>
        <end position="681"/>
    </location>
</feature>
<sequence length="2089" mass="216313">MTSSEHTSFHLVDRLLQDEFPHNISEVKDCVYRGRCSRKGDRPTAADGRFEPYAVACLWLGGQVVAAAALRLNLPPAASASSSCAADAHLQVVLQATASGLQRRGLGRLLTQCIMRTAAKEGHQYITVLVSDQSTTQFWARVGFRSPPPRNTTRLPLALHKALEQSREQSLFGDVSVWYAGLSAAGGDGSGDEEDTEEAEEAAVVEMERLVCEAAARVAAAFIAAAAIPAGPNNATAHRAAQQLTTSHSRPAAAAGSADSDADGGDSEAERSEQRPLSARKAELDRMRHWPRTNVDRGVEASEQQGEASADVEASEQDEGDHSGDDGSSSSSSSGFDGSDGGSGGGGESSGDWDGSELQDAEQAVESAKEEEEEEEEEESEKEEEEEEEEAEVVKEEGEPGSKAGGAVGPCEVRLSKFTATLSGPIYMRRSLVAALLGPAAAAAAQQCHGGLPAADAAAMALYDATTRQVIAGRARLRPKVVRNGLDAAWEVLGLGRWLRGRDAADGDRLAFSSSRRGGGGGSGSSEAGDGGGDAGSGGSDDEEEHDGGDSAAAAGTLPRVYVRLARRGLRAPVGGAAADGQQQLARGSTTATRKTRENQEQEQEQQRSTSEAAAEVEDMESDEMHDQDEELAEELAKGTATAVTADRGIKGSRNGCDGKAAHPLRLPPPLPRPPAAQVAPAAPLPPHPPGSVSFCLVSCNRAGACELSRAAARAGFPIEAEAATRAFEARRYVGPGGRAKQEVEAAGAAAVPAAPDRDTLFSCSRDVELYFRSAHIAGGEIRPYAGARLTCYSQQRYGLTGLKPLRQELAVSIKAPLRLTVLPCGRAVVEVAAAEAAAADAAGAEGMAAREAVLQLTQTFASFKTNQYAMRYRLVELLLGPDMARSGRVTAVPLYDSVTRERIAGGARLMISGSKRGVRSKAVAAAAEAAASGGSGAAAKGPPPRWQVAALGLWMRAWGAQEGDRLAFTAEPNNDDPRGVPRVYLEFRRQHAADGDGSGEQGIAEGADDADVQPRSEACLVTVAPKAQLNWVPVREVVELLGQEVAASGVLPGTSGLVALPLRVPPHERQWAPSAVFRCDGMRPAEVTPRWQVVGLTRWLTHVGAGPGSRLLLRAVREPPALPGAPAGAVVGGGSSGSAAPAGRVVAVEVRVEAAVPWGDAEATGGTGLRKRPMAQAAGPDHQQQQQQQQQPGAGGGAKAAAQTTAAGWGLGCAQAQAGAEHGVAALSGNGATAPPPAKRSKLPEGTAGPDPVAQGRLPINAQQLPKAQTQLRLHQPVDAKEGVQRGPGRRRRHSSSESPERAKCVTRLTDAYEFDDLFQTPVATRPRAPPAPAAPKAAPGPGAAAAKAGGGGACTPTSQQVAVKREAQLQGGALGPATGGSSRWEAAEQLPSPPAPTVVTPSAQPQQHSHSHSLSAPGGGGGWHHISAGPSPATGRPVQPPLPHPSPPAAHEALAMRSGSQNTRGLAVPGGPAAVSSSRHQRRSRERVLAPEGQVQTPIIGSRDPVTAAADVAAATARRDGAAEHSGQPPPSGYIRAEGQEDLPLSGRHTQLRGQAESHGAAQQRKSRWDQVASQPAERAQPPQPPLAPPSPAPSGPPMLPQPKAQDPGRAGTRGSGATGRTITPAGSAVQGSGLEASAAAAAAAEGGGVGPPPLSGAASAAQLREALAEYYPKFFKLMLAIWRQQQQQQQQQHQPQGRLREVLPLQVLQHYARQTGWQYEVEFERQHVGSSVCAPPLAAGDGNSSAAAAGACVVYVATVQLSCSDVDTVIATPGKVAADKETARQLAAAACLQQLLATGVSPSLMWPQQSPPALQHPVLQPPQFQLPPTQQQSPRPMMAVPVPYSASAADAIPLCRGGYSGGPAYLAVEASAAAAAAFDNMAPGSNHGGITGDQACRVPGMPRFQAPGGPGASQQHQHQHQHQRHVGGMPDSGRRPCQQPAVTRYYHDAQCRELGGGAGGPGGGSGGADSSISGRFAASCDAYLDSGMRRPPPRQAGRFNAGGSSTGQRQPVHSHYYNSSHMERPQPRMPQHMRPSQPSAGMGGRVGSDMRQQAQPMAPMAHPSSAGPLNKNASIGPWEGQGLPFF</sequence>
<feature type="compositionally biased region" description="Pro residues" evidence="1">
    <location>
        <begin position="666"/>
        <end position="675"/>
    </location>
</feature>
<feature type="compositionally biased region" description="Basic and acidic residues" evidence="1">
    <location>
        <begin position="1296"/>
        <end position="1305"/>
    </location>
</feature>
<dbReference type="InterPro" id="IPR051647">
    <property type="entry name" value="Mediator_comp_sub12"/>
</dbReference>
<proteinExistence type="predicted"/>
<feature type="compositionally biased region" description="Basic and acidic residues" evidence="1">
    <location>
        <begin position="268"/>
        <end position="300"/>
    </location>
</feature>
<evidence type="ECO:0000313" key="3">
    <source>
        <dbReference type="EMBL" id="KAG2440570.1"/>
    </source>
</evidence>
<feature type="region of interest" description="Disordered" evidence="1">
    <location>
        <begin position="1909"/>
        <end position="1939"/>
    </location>
</feature>
<dbReference type="GO" id="GO:0016747">
    <property type="term" value="F:acyltransferase activity, transferring groups other than amino-acyl groups"/>
    <property type="evidence" value="ECO:0007669"/>
    <property type="project" value="InterPro"/>
</dbReference>
<dbReference type="PANTHER" id="PTHR46007">
    <property type="entry name" value="MEDIATOR OF RNA POLYMERASE II TRANSCRIPTION SUBUNIT 12"/>
    <property type="match status" value="1"/>
</dbReference>
<feature type="compositionally biased region" description="Gly residues" evidence="1">
    <location>
        <begin position="338"/>
        <end position="349"/>
    </location>
</feature>
<comment type="caution">
    <text evidence="3">The sequence shown here is derived from an EMBL/GenBank/DDBJ whole genome shotgun (WGS) entry which is preliminary data.</text>
</comment>
<dbReference type="EMBL" id="JAEHOD010000037">
    <property type="protein sequence ID" value="KAG2440570.1"/>
    <property type="molecule type" value="Genomic_DNA"/>
</dbReference>
<keyword evidence="4" id="KW-1185">Reference proteome</keyword>
<dbReference type="GO" id="GO:0016592">
    <property type="term" value="C:mediator complex"/>
    <property type="evidence" value="ECO:0007669"/>
    <property type="project" value="TreeGrafter"/>
</dbReference>
<feature type="region of interest" description="Disordered" evidence="1">
    <location>
        <begin position="1552"/>
        <end position="1633"/>
    </location>
</feature>
<dbReference type="GO" id="GO:0045944">
    <property type="term" value="P:positive regulation of transcription by RNA polymerase II"/>
    <property type="evidence" value="ECO:0007669"/>
    <property type="project" value="TreeGrafter"/>
</dbReference>
<feature type="compositionally biased region" description="Acidic residues" evidence="1">
    <location>
        <begin position="369"/>
        <end position="391"/>
    </location>
</feature>
<feature type="compositionally biased region" description="Low complexity" evidence="1">
    <location>
        <begin position="1176"/>
        <end position="1193"/>
    </location>
</feature>